<dbReference type="EMBL" id="CAJVQC010047087">
    <property type="protein sequence ID" value="CAG8784114.1"/>
    <property type="molecule type" value="Genomic_DNA"/>
</dbReference>
<proteinExistence type="predicted"/>
<evidence type="ECO:0000313" key="2">
    <source>
        <dbReference type="Proteomes" id="UP000789920"/>
    </source>
</evidence>
<reference evidence="1" key="1">
    <citation type="submission" date="2021-06" db="EMBL/GenBank/DDBJ databases">
        <authorList>
            <person name="Kallberg Y."/>
            <person name="Tangrot J."/>
            <person name="Rosling A."/>
        </authorList>
    </citation>
    <scope>NUCLEOTIDE SEQUENCE</scope>
    <source>
        <strain evidence="1">MA461A</strain>
    </source>
</reference>
<feature type="non-terminal residue" evidence="1">
    <location>
        <position position="1"/>
    </location>
</feature>
<gene>
    <name evidence="1" type="ORF">RPERSI_LOCUS18028</name>
</gene>
<accession>A0ACA9RAG2</accession>
<evidence type="ECO:0000313" key="1">
    <source>
        <dbReference type="EMBL" id="CAG8784114.1"/>
    </source>
</evidence>
<dbReference type="Proteomes" id="UP000789920">
    <property type="component" value="Unassembled WGS sequence"/>
</dbReference>
<protein>
    <submittedName>
        <fullName evidence="1">12243_t:CDS:1</fullName>
    </submittedName>
</protein>
<keyword evidence="2" id="KW-1185">Reference proteome</keyword>
<feature type="non-terminal residue" evidence="1">
    <location>
        <position position="53"/>
    </location>
</feature>
<comment type="caution">
    <text evidence="1">The sequence shown here is derived from an EMBL/GenBank/DDBJ whole genome shotgun (WGS) entry which is preliminary data.</text>
</comment>
<organism evidence="1 2">
    <name type="scientific">Racocetra persica</name>
    <dbReference type="NCBI Taxonomy" id="160502"/>
    <lineage>
        <taxon>Eukaryota</taxon>
        <taxon>Fungi</taxon>
        <taxon>Fungi incertae sedis</taxon>
        <taxon>Mucoromycota</taxon>
        <taxon>Glomeromycotina</taxon>
        <taxon>Glomeromycetes</taxon>
        <taxon>Diversisporales</taxon>
        <taxon>Gigasporaceae</taxon>
        <taxon>Racocetra</taxon>
    </lineage>
</organism>
<name>A0ACA9RAG2_9GLOM</name>
<sequence>SKKETVSAGKKALMSLDKNNTALIKNKKTHNNQNKIDKSHDSVESFNYNDINK</sequence>